<evidence type="ECO:0000313" key="2">
    <source>
        <dbReference type="Proteomes" id="UP000814033"/>
    </source>
</evidence>
<accession>A0ACB8R964</accession>
<dbReference type="Proteomes" id="UP000814033">
    <property type="component" value="Unassembled WGS sequence"/>
</dbReference>
<sequence>MAFGILDDKHMDRVPGTALLSELGIVHGQEVTIDEATHLKRGTGRYAHVVLNPQPSDDPRDPLNWPRWKKEACFWTLAFAASLDGALSPMTGPSYVLLSKQFNVSVDDIASSFGAILLGLGCFMFIQGSFAVKFGHRIVYLCSVFLMFVACIWCAVSPNLASIRASRVFQGFGMSALQSLVASTIEQIFFIHERGARSVIWSFSIMAGITLGPLIYGYVVQNLTWQMGFWFVTIPLGMVTLLVFFFVPETTFDRPKAYVSDRSEGNTDSAKLKSEKYDRASVESASSTGAGSVPAAPSYVSQLRVWHGTFSDEPLWQIITRPLPFMCSPVTVFLFLSHGMQTAWLSLLPICSSTIFTIEYDFNASQIGLTNLGGIVGIVIAMAISGPLTDWGAVWMSKRNGGIYEPEFRLLFMSTMLFGVFGYAGWAVGTVNNMPWIGAVACIAMANFSMVVSGSAAVTYLLDTHGPNALHCLAVSNFLKNMVLYGFSFFANGMVETRGVKTSLLILAACQAACWAASIPMYIFGKRARAFIARHPDFYVVHEVNRA</sequence>
<evidence type="ECO:0000313" key="1">
    <source>
        <dbReference type="EMBL" id="KAI0040661.1"/>
    </source>
</evidence>
<reference evidence="1" key="2">
    <citation type="journal article" date="2022" name="New Phytol.">
        <title>Evolutionary transition to the ectomycorrhizal habit in the genomes of a hyperdiverse lineage of mushroom-forming fungi.</title>
        <authorList>
            <person name="Looney B."/>
            <person name="Miyauchi S."/>
            <person name="Morin E."/>
            <person name="Drula E."/>
            <person name="Courty P.E."/>
            <person name="Kohler A."/>
            <person name="Kuo A."/>
            <person name="LaButti K."/>
            <person name="Pangilinan J."/>
            <person name="Lipzen A."/>
            <person name="Riley R."/>
            <person name="Andreopoulos W."/>
            <person name="He G."/>
            <person name="Johnson J."/>
            <person name="Nolan M."/>
            <person name="Tritt A."/>
            <person name="Barry K.W."/>
            <person name="Grigoriev I.V."/>
            <person name="Nagy L.G."/>
            <person name="Hibbett D."/>
            <person name="Henrissat B."/>
            <person name="Matheny P.B."/>
            <person name="Labbe J."/>
            <person name="Martin F.M."/>
        </authorList>
    </citation>
    <scope>NUCLEOTIDE SEQUENCE</scope>
    <source>
        <strain evidence="1">FP105234-sp</strain>
    </source>
</reference>
<proteinExistence type="predicted"/>
<keyword evidence="2" id="KW-1185">Reference proteome</keyword>
<dbReference type="EMBL" id="MU276177">
    <property type="protein sequence ID" value="KAI0040661.1"/>
    <property type="molecule type" value="Genomic_DNA"/>
</dbReference>
<reference evidence="1" key="1">
    <citation type="submission" date="2021-02" db="EMBL/GenBank/DDBJ databases">
        <authorList>
            <consortium name="DOE Joint Genome Institute"/>
            <person name="Ahrendt S."/>
            <person name="Looney B.P."/>
            <person name="Miyauchi S."/>
            <person name="Morin E."/>
            <person name="Drula E."/>
            <person name="Courty P.E."/>
            <person name="Chicoki N."/>
            <person name="Fauchery L."/>
            <person name="Kohler A."/>
            <person name="Kuo A."/>
            <person name="Labutti K."/>
            <person name="Pangilinan J."/>
            <person name="Lipzen A."/>
            <person name="Riley R."/>
            <person name="Andreopoulos W."/>
            <person name="He G."/>
            <person name="Johnson J."/>
            <person name="Barry K.W."/>
            <person name="Grigoriev I.V."/>
            <person name="Nagy L."/>
            <person name="Hibbett D."/>
            <person name="Henrissat B."/>
            <person name="Matheny P.B."/>
            <person name="Labbe J."/>
            <person name="Martin F."/>
        </authorList>
    </citation>
    <scope>NUCLEOTIDE SEQUENCE</scope>
    <source>
        <strain evidence="1">FP105234-sp</strain>
    </source>
</reference>
<gene>
    <name evidence="1" type="ORF">FA95DRAFT_1611618</name>
</gene>
<organism evidence="1 2">
    <name type="scientific">Auriscalpium vulgare</name>
    <dbReference type="NCBI Taxonomy" id="40419"/>
    <lineage>
        <taxon>Eukaryota</taxon>
        <taxon>Fungi</taxon>
        <taxon>Dikarya</taxon>
        <taxon>Basidiomycota</taxon>
        <taxon>Agaricomycotina</taxon>
        <taxon>Agaricomycetes</taxon>
        <taxon>Russulales</taxon>
        <taxon>Auriscalpiaceae</taxon>
        <taxon>Auriscalpium</taxon>
    </lineage>
</organism>
<name>A0ACB8R964_9AGAM</name>
<protein>
    <submittedName>
        <fullName evidence="1">MFS general substrate transporter</fullName>
    </submittedName>
</protein>
<comment type="caution">
    <text evidence="1">The sequence shown here is derived from an EMBL/GenBank/DDBJ whole genome shotgun (WGS) entry which is preliminary data.</text>
</comment>